<dbReference type="Proteomes" id="UP000299102">
    <property type="component" value="Unassembled WGS sequence"/>
</dbReference>
<organism evidence="1 2">
    <name type="scientific">Eumeta variegata</name>
    <name type="common">Bagworm moth</name>
    <name type="synonym">Eumeta japonica</name>
    <dbReference type="NCBI Taxonomy" id="151549"/>
    <lineage>
        <taxon>Eukaryota</taxon>
        <taxon>Metazoa</taxon>
        <taxon>Ecdysozoa</taxon>
        <taxon>Arthropoda</taxon>
        <taxon>Hexapoda</taxon>
        <taxon>Insecta</taxon>
        <taxon>Pterygota</taxon>
        <taxon>Neoptera</taxon>
        <taxon>Endopterygota</taxon>
        <taxon>Lepidoptera</taxon>
        <taxon>Glossata</taxon>
        <taxon>Ditrysia</taxon>
        <taxon>Tineoidea</taxon>
        <taxon>Psychidae</taxon>
        <taxon>Oiketicinae</taxon>
        <taxon>Eumeta</taxon>
    </lineage>
</organism>
<dbReference type="AlphaFoldDB" id="A0A4C1Z7X6"/>
<protein>
    <submittedName>
        <fullName evidence="1">Uncharacterized protein</fullName>
    </submittedName>
</protein>
<sequence>MQQTLWTRCQSSLKRFHQKFARAAQTRGARPKPFSAYAVAVENDRMKSFPILTVSGFSSLYLIVMEQDFAGSKFNRSFCLTFLLGHGVYPGQEKEPQQVIKKDAPQDGTQDRVLGISHCDSFPHNF</sequence>
<name>A0A4C1Z7X6_EUMVA</name>
<evidence type="ECO:0000313" key="2">
    <source>
        <dbReference type="Proteomes" id="UP000299102"/>
    </source>
</evidence>
<keyword evidence="2" id="KW-1185">Reference proteome</keyword>
<dbReference type="EMBL" id="BGZK01001620">
    <property type="protein sequence ID" value="GBP83422.1"/>
    <property type="molecule type" value="Genomic_DNA"/>
</dbReference>
<reference evidence="1 2" key="1">
    <citation type="journal article" date="2019" name="Commun. Biol.">
        <title>The bagworm genome reveals a unique fibroin gene that provides high tensile strength.</title>
        <authorList>
            <person name="Kono N."/>
            <person name="Nakamura H."/>
            <person name="Ohtoshi R."/>
            <person name="Tomita M."/>
            <person name="Numata K."/>
            <person name="Arakawa K."/>
        </authorList>
    </citation>
    <scope>NUCLEOTIDE SEQUENCE [LARGE SCALE GENOMIC DNA]</scope>
</reference>
<accession>A0A4C1Z7X6</accession>
<evidence type="ECO:0000313" key="1">
    <source>
        <dbReference type="EMBL" id="GBP83422.1"/>
    </source>
</evidence>
<comment type="caution">
    <text evidence="1">The sequence shown here is derived from an EMBL/GenBank/DDBJ whole genome shotgun (WGS) entry which is preliminary data.</text>
</comment>
<proteinExistence type="predicted"/>
<gene>
    <name evidence="1" type="ORF">EVAR_62436_1</name>
</gene>